<feature type="compositionally biased region" description="Basic residues" evidence="1">
    <location>
        <begin position="108"/>
        <end position="125"/>
    </location>
</feature>
<dbReference type="Proteomes" id="UP001189429">
    <property type="component" value="Unassembled WGS sequence"/>
</dbReference>
<sequence>MPAPPRAPGGAPGRAAAAAGRARGRARAAGRPALRRPARGALLLAGAAAAGRPAWPGPRGAARAFGGRASGEAQASAAASPEAQGELSAGAQRALKIATEAIEEGHTRRGLRRGRRAPCRRRGARGARGDTGWRQAQQLGGVVHHAEGEAAGHAVEKASERVAFAAGFLCCASEVAAERIWAARLPLARAVAGQGATVSAAVPRI</sequence>
<feature type="region of interest" description="Disordered" evidence="1">
    <location>
        <begin position="105"/>
        <end position="130"/>
    </location>
</feature>
<proteinExistence type="predicted"/>
<feature type="compositionally biased region" description="Basic residues" evidence="1">
    <location>
        <begin position="22"/>
        <end position="37"/>
    </location>
</feature>
<name>A0ABN9QK59_9DINO</name>
<reference evidence="2" key="1">
    <citation type="submission" date="2023-10" db="EMBL/GenBank/DDBJ databases">
        <authorList>
            <person name="Chen Y."/>
            <person name="Shah S."/>
            <person name="Dougan E. K."/>
            <person name="Thang M."/>
            <person name="Chan C."/>
        </authorList>
    </citation>
    <scope>NUCLEOTIDE SEQUENCE [LARGE SCALE GENOMIC DNA]</scope>
</reference>
<keyword evidence="3" id="KW-1185">Reference proteome</keyword>
<evidence type="ECO:0000313" key="3">
    <source>
        <dbReference type="Proteomes" id="UP001189429"/>
    </source>
</evidence>
<gene>
    <name evidence="2" type="ORF">PCOR1329_LOCUS12010</name>
</gene>
<evidence type="ECO:0000313" key="2">
    <source>
        <dbReference type="EMBL" id="CAK0805521.1"/>
    </source>
</evidence>
<organism evidence="2 3">
    <name type="scientific">Prorocentrum cordatum</name>
    <dbReference type="NCBI Taxonomy" id="2364126"/>
    <lineage>
        <taxon>Eukaryota</taxon>
        <taxon>Sar</taxon>
        <taxon>Alveolata</taxon>
        <taxon>Dinophyceae</taxon>
        <taxon>Prorocentrales</taxon>
        <taxon>Prorocentraceae</taxon>
        <taxon>Prorocentrum</taxon>
    </lineage>
</organism>
<comment type="caution">
    <text evidence="2">The sequence shown here is derived from an EMBL/GenBank/DDBJ whole genome shotgun (WGS) entry which is preliminary data.</text>
</comment>
<evidence type="ECO:0000256" key="1">
    <source>
        <dbReference type="SAM" id="MobiDB-lite"/>
    </source>
</evidence>
<feature type="region of interest" description="Disordered" evidence="1">
    <location>
        <begin position="1"/>
        <end position="37"/>
    </location>
</feature>
<protein>
    <submittedName>
        <fullName evidence="2">Uncharacterized protein</fullName>
    </submittedName>
</protein>
<accession>A0ABN9QK59</accession>
<dbReference type="EMBL" id="CAUYUJ010003481">
    <property type="protein sequence ID" value="CAK0805521.1"/>
    <property type="molecule type" value="Genomic_DNA"/>
</dbReference>